<evidence type="ECO:0000256" key="1">
    <source>
        <dbReference type="SAM" id="Phobius"/>
    </source>
</evidence>
<keyword evidence="4" id="KW-1185">Reference proteome</keyword>
<feature type="signal peptide" evidence="2">
    <location>
        <begin position="1"/>
        <end position="22"/>
    </location>
</feature>
<evidence type="ECO:0000256" key="2">
    <source>
        <dbReference type="SAM" id="SignalP"/>
    </source>
</evidence>
<keyword evidence="1" id="KW-0812">Transmembrane</keyword>
<reference evidence="5" key="1">
    <citation type="submission" date="2016-06" db="UniProtKB">
        <authorList>
            <consortium name="WormBaseParasite"/>
        </authorList>
    </citation>
    <scope>IDENTIFICATION</scope>
</reference>
<dbReference type="Proteomes" id="UP000050794">
    <property type="component" value="Unassembled WGS sequence"/>
</dbReference>
<keyword evidence="1" id="KW-0472">Membrane</keyword>
<sequence length="195" mass="21574">MLDLNTAKLLIVVLVFATVCSAMDYMSDPAHEFSGNLTSVHASLVSVVLDIRTVTVTVATDSAATLSEAVVAVVAVDGMAKDSQIVHIEVLIFARKLLKMRYYVLLITLFITFVLLDAVSFEELSEPLEPPPNAIRSRTKRWYPFRFGGPFGWGWRRPWSWGYGWGPGGGWGYPGWGYPGWGYPGWGCCGGWYGK</sequence>
<keyword evidence="1" id="KW-1133">Transmembrane helix</keyword>
<dbReference type="WBParaSite" id="TCNE_0001515501-mRNA-1">
    <property type="protein sequence ID" value="TCNE_0001515501-mRNA-1"/>
    <property type="gene ID" value="TCNE_0001515501"/>
</dbReference>
<keyword evidence="2" id="KW-0732">Signal</keyword>
<proteinExistence type="predicted"/>
<accession>A0A183V335</accession>
<name>A0A183V335_TOXCA</name>
<organism evidence="4 5">
    <name type="scientific">Toxocara canis</name>
    <name type="common">Canine roundworm</name>
    <dbReference type="NCBI Taxonomy" id="6265"/>
    <lineage>
        <taxon>Eukaryota</taxon>
        <taxon>Metazoa</taxon>
        <taxon>Ecdysozoa</taxon>
        <taxon>Nematoda</taxon>
        <taxon>Chromadorea</taxon>
        <taxon>Rhabditida</taxon>
        <taxon>Spirurina</taxon>
        <taxon>Ascaridomorpha</taxon>
        <taxon>Ascaridoidea</taxon>
        <taxon>Toxocaridae</taxon>
        <taxon>Toxocara</taxon>
    </lineage>
</organism>
<dbReference type="AlphaFoldDB" id="A0A183V335"/>
<gene>
    <name evidence="3" type="ORF">TCNE_LOCUS15155</name>
</gene>
<dbReference type="EMBL" id="UYWY01022666">
    <property type="protein sequence ID" value="VDM46476.1"/>
    <property type="molecule type" value="Genomic_DNA"/>
</dbReference>
<protein>
    <submittedName>
        <fullName evidence="5">Glycine-rich protein</fullName>
    </submittedName>
</protein>
<evidence type="ECO:0000313" key="5">
    <source>
        <dbReference type="WBParaSite" id="TCNE_0001515501-mRNA-1"/>
    </source>
</evidence>
<reference evidence="3 4" key="2">
    <citation type="submission" date="2018-11" db="EMBL/GenBank/DDBJ databases">
        <authorList>
            <consortium name="Pathogen Informatics"/>
        </authorList>
    </citation>
    <scope>NUCLEOTIDE SEQUENCE [LARGE SCALE GENOMIC DNA]</scope>
</reference>
<feature type="transmembrane region" description="Helical" evidence="1">
    <location>
        <begin position="102"/>
        <end position="121"/>
    </location>
</feature>
<feature type="chain" id="PRO_5044553572" evidence="2">
    <location>
        <begin position="23"/>
        <end position="195"/>
    </location>
</feature>
<evidence type="ECO:0000313" key="3">
    <source>
        <dbReference type="EMBL" id="VDM46476.1"/>
    </source>
</evidence>
<evidence type="ECO:0000313" key="4">
    <source>
        <dbReference type="Proteomes" id="UP000050794"/>
    </source>
</evidence>